<evidence type="ECO:0000313" key="4">
    <source>
        <dbReference type="EMBL" id="CAH1737182.1"/>
    </source>
</evidence>
<accession>A0A9P0NMG3</accession>
<dbReference type="InterPro" id="IPR040397">
    <property type="entry name" value="SWAP"/>
</dbReference>
<dbReference type="EMBL" id="OU899037">
    <property type="protein sequence ID" value="CAH1737182.1"/>
    <property type="molecule type" value="Genomic_DNA"/>
</dbReference>
<protein>
    <recommendedName>
        <fullName evidence="3">SURP motif domain-containing protein</fullName>
    </recommendedName>
</protein>
<dbReference type="SUPFAM" id="SSF109905">
    <property type="entry name" value="Surp module (SWAP domain)"/>
    <property type="match status" value="1"/>
</dbReference>
<feature type="compositionally biased region" description="Basic residues" evidence="2">
    <location>
        <begin position="454"/>
        <end position="475"/>
    </location>
</feature>
<evidence type="ECO:0000259" key="3">
    <source>
        <dbReference type="PROSITE" id="PS50128"/>
    </source>
</evidence>
<reference evidence="4" key="1">
    <citation type="submission" date="2022-02" db="EMBL/GenBank/DDBJ databases">
        <authorList>
            <person name="King R."/>
        </authorList>
    </citation>
    <scope>NUCLEOTIDE SEQUENCE</scope>
</reference>
<dbReference type="InterPro" id="IPR035967">
    <property type="entry name" value="SWAP/Surp_sf"/>
</dbReference>
<feature type="compositionally biased region" description="Polar residues" evidence="2">
    <location>
        <begin position="39"/>
        <end position="50"/>
    </location>
</feature>
<dbReference type="PANTHER" id="PTHR13161:SF15">
    <property type="entry name" value="SPLICING FACTOR, SUPPRESSOR OF WHITE-APRICOT HOMOLOG"/>
    <property type="match status" value="1"/>
</dbReference>
<feature type="compositionally biased region" description="Low complexity" evidence="2">
    <location>
        <begin position="361"/>
        <end position="385"/>
    </location>
</feature>
<keyword evidence="5" id="KW-1185">Reference proteome</keyword>
<name>A0A9P0NMG3_APHGO</name>
<feature type="compositionally biased region" description="Basic and acidic residues" evidence="2">
    <location>
        <begin position="398"/>
        <end position="434"/>
    </location>
</feature>
<feature type="compositionally biased region" description="Low complexity" evidence="2">
    <location>
        <begin position="478"/>
        <end position="493"/>
    </location>
</feature>
<evidence type="ECO:0000256" key="1">
    <source>
        <dbReference type="SAM" id="Coils"/>
    </source>
</evidence>
<sequence>MPVEETIINEVETPPVTVTTSEFDGLTKSARRRLKKKLVSQSTLNTANSPDTDDNEIIDELSSVEATTNTKTESENSNPVQQNVTVGIDVPPNDLQIIIDKMASYVTKNGKQFEETARKRQDPRLKFLEPDDCFNAYYTQKLKLYATIKRLEQTAPLKLNVDSKTNSKLPVCFSLKKQKESEAVEIKKSALEDSANETSDDEHKKDRSDKTEFNHIKLNKSSTSVKKNPLQNTAKLAEERLKDKLAMAAKEKLSMLERERTKKEKEKIQAERKRKAAQFLASMKIISSSSKNSNIIKPSEKPDIQDLPVHTSVVNNVDQKPSIDEKNGLPDDDVKDLNIQPLPSKVQDVISIGSSDEDIVSNDGNLNKNINGNKSSKLSLQSRLQETLSRDNKRKKNERSDKEKDNYKRIKHYDESKEKTPDHRYSSRDRDRTSRRSKKSHSSHHSSSKDHKRERGSRRSKHKHKSKKSKKHTRNHNSDSSDNSSNTNNSRFS</sequence>
<evidence type="ECO:0000313" key="5">
    <source>
        <dbReference type="Proteomes" id="UP001154329"/>
    </source>
</evidence>
<dbReference type="Gene3D" id="1.10.10.790">
    <property type="entry name" value="Surp module"/>
    <property type="match status" value="1"/>
</dbReference>
<dbReference type="PANTHER" id="PTHR13161">
    <property type="entry name" value="SPLICING FACTOR SUPPRESSOR OF WHITE APRICOT"/>
    <property type="match status" value="1"/>
</dbReference>
<evidence type="ECO:0000256" key="2">
    <source>
        <dbReference type="SAM" id="MobiDB-lite"/>
    </source>
</evidence>
<dbReference type="GO" id="GO:0003723">
    <property type="term" value="F:RNA binding"/>
    <property type="evidence" value="ECO:0007669"/>
    <property type="project" value="InterPro"/>
</dbReference>
<keyword evidence="1" id="KW-0175">Coiled coil</keyword>
<feature type="region of interest" description="Disordered" evidence="2">
    <location>
        <begin position="190"/>
        <end position="210"/>
    </location>
</feature>
<organism evidence="4 5">
    <name type="scientific">Aphis gossypii</name>
    <name type="common">Cotton aphid</name>
    <dbReference type="NCBI Taxonomy" id="80765"/>
    <lineage>
        <taxon>Eukaryota</taxon>
        <taxon>Metazoa</taxon>
        <taxon>Ecdysozoa</taxon>
        <taxon>Arthropoda</taxon>
        <taxon>Hexapoda</taxon>
        <taxon>Insecta</taxon>
        <taxon>Pterygota</taxon>
        <taxon>Neoptera</taxon>
        <taxon>Paraneoptera</taxon>
        <taxon>Hemiptera</taxon>
        <taxon>Sternorrhyncha</taxon>
        <taxon>Aphidomorpha</taxon>
        <taxon>Aphidoidea</taxon>
        <taxon>Aphididae</taxon>
        <taxon>Aphidini</taxon>
        <taxon>Aphis</taxon>
        <taxon>Aphis</taxon>
    </lineage>
</organism>
<feature type="compositionally biased region" description="Basic residues" evidence="2">
    <location>
        <begin position="435"/>
        <end position="446"/>
    </location>
</feature>
<feature type="domain" description="SURP motif" evidence="3">
    <location>
        <begin position="98"/>
        <end position="138"/>
    </location>
</feature>
<proteinExistence type="predicted"/>
<dbReference type="GO" id="GO:0000395">
    <property type="term" value="P:mRNA 5'-splice site recognition"/>
    <property type="evidence" value="ECO:0007669"/>
    <property type="project" value="TreeGrafter"/>
</dbReference>
<reference evidence="4" key="2">
    <citation type="submission" date="2022-10" db="EMBL/GenBank/DDBJ databases">
        <authorList>
            <consortium name="ENA_rothamsted_submissions"/>
            <consortium name="culmorum"/>
            <person name="King R."/>
        </authorList>
    </citation>
    <scope>NUCLEOTIDE SEQUENCE</scope>
</reference>
<feature type="region of interest" description="Disordered" evidence="2">
    <location>
        <begin position="357"/>
        <end position="493"/>
    </location>
</feature>
<gene>
    <name evidence="4" type="ORF">APHIGO_LOCUS10764</name>
</gene>
<dbReference type="Proteomes" id="UP001154329">
    <property type="component" value="Chromosome 4"/>
</dbReference>
<feature type="region of interest" description="Disordered" evidence="2">
    <location>
        <begin position="290"/>
        <end position="342"/>
    </location>
</feature>
<feature type="compositionally biased region" description="Low complexity" evidence="2">
    <location>
        <begin position="67"/>
        <end position="78"/>
    </location>
</feature>
<dbReference type="Pfam" id="PF01805">
    <property type="entry name" value="Surp"/>
    <property type="match status" value="1"/>
</dbReference>
<dbReference type="InterPro" id="IPR000061">
    <property type="entry name" value="Surp"/>
</dbReference>
<dbReference type="AlphaFoldDB" id="A0A9P0NMG3"/>
<dbReference type="SMART" id="SM00648">
    <property type="entry name" value="SWAP"/>
    <property type="match status" value="1"/>
</dbReference>
<feature type="coiled-coil region" evidence="1">
    <location>
        <begin position="246"/>
        <end position="278"/>
    </location>
</feature>
<feature type="region of interest" description="Disordered" evidence="2">
    <location>
        <begin position="37"/>
        <end position="87"/>
    </location>
</feature>
<dbReference type="PROSITE" id="PS50128">
    <property type="entry name" value="SURP"/>
    <property type="match status" value="1"/>
</dbReference>
<feature type="compositionally biased region" description="Basic and acidic residues" evidence="2">
    <location>
        <begin position="201"/>
        <end position="210"/>
    </location>
</feature>